<reference evidence="3" key="1">
    <citation type="journal article" date="2017" name="Plant J.">
        <title>The pomegranate (Punica granatum L.) genome and the genomics of punicalagin biosynthesis.</title>
        <authorList>
            <person name="Qin G."/>
            <person name="Xu C."/>
            <person name="Ming R."/>
            <person name="Tang H."/>
            <person name="Guyot R."/>
            <person name="Kramer E.M."/>
            <person name="Hu Y."/>
            <person name="Yi X."/>
            <person name="Qi Y."/>
            <person name="Xu X."/>
            <person name="Gao Z."/>
            <person name="Pan H."/>
            <person name="Jian J."/>
            <person name="Tian Y."/>
            <person name="Yue Z."/>
            <person name="Xu Y."/>
        </authorList>
    </citation>
    <scope>NUCLEOTIDE SEQUENCE [LARGE SCALE GENOMIC DNA]</scope>
    <source>
        <strain evidence="3">cv. Dabenzi</strain>
    </source>
</reference>
<name>A0A218WC36_PUNGR</name>
<dbReference type="Proteomes" id="UP000197138">
    <property type="component" value="Unassembled WGS sequence"/>
</dbReference>
<dbReference type="AlphaFoldDB" id="A0A218WC36"/>
<comment type="caution">
    <text evidence="2">The sequence shown here is derived from an EMBL/GenBank/DDBJ whole genome shotgun (WGS) entry which is preliminary data.</text>
</comment>
<protein>
    <submittedName>
        <fullName evidence="2">Uncharacterized protein</fullName>
    </submittedName>
</protein>
<proteinExistence type="predicted"/>
<dbReference type="EMBL" id="MTKT01004810">
    <property type="protein sequence ID" value="OWM70216.1"/>
    <property type="molecule type" value="Genomic_DNA"/>
</dbReference>
<feature type="region of interest" description="Disordered" evidence="1">
    <location>
        <begin position="40"/>
        <end position="66"/>
    </location>
</feature>
<gene>
    <name evidence="2" type="ORF">CDL15_Pgr026066</name>
</gene>
<evidence type="ECO:0000313" key="2">
    <source>
        <dbReference type="EMBL" id="OWM70216.1"/>
    </source>
</evidence>
<evidence type="ECO:0000256" key="1">
    <source>
        <dbReference type="SAM" id="MobiDB-lite"/>
    </source>
</evidence>
<accession>A0A218WC36</accession>
<organism evidence="2 3">
    <name type="scientific">Punica granatum</name>
    <name type="common">Pomegranate</name>
    <dbReference type="NCBI Taxonomy" id="22663"/>
    <lineage>
        <taxon>Eukaryota</taxon>
        <taxon>Viridiplantae</taxon>
        <taxon>Streptophyta</taxon>
        <taxon>Embryophyta</taxon>
        <taxon>Tracheophyta</taxon>
        <taxon>Spermatophyta</taxon>
        <taxon>Magnoliopsida</taxon>
        <taxon>eudicotyledons</taxon>
        <taxon>Gunneridae</taxon>
        <taxon>Pentapetalae</taxon>
        <taxon>rosids</taxon>
        <taxon>malvids</taxon>
        <taxon>Myrtales</taxon>
        <taxon>Lythraceae</taxon>
        <taxon>Punica</taxon>
    </lineage>
</organism>
<evidence type="ECO:0000313" key="3">
    <source>
        <dbReference type="Proteomes" id="UP000197138"/>
    </source>
</evidence>
<sequence>MNPESPIASPVEVPRHGYTDHSMAELLDGLHERTGLARGISKSAGKRSVTTVLDSEDEPMSMDAAN</sequence>